<sequence length="102" mass="10952">MRGADSHMNEPGLDEKTATAAVKVSSANVNHATADDTQMVRISYDDSGQSAAVKVPTAAVNHPSADDTRKNQNCKPHFSNLKSWKRCSSSTISSYSLLICLI</sequence>
<comment type="caution">
    <text evidence="1">The sequence shown here is derived from an EMBL/GenBank/DDBJ whole genome shotgun (WGS) entry which is preliminary data.</text>
</comment>
<evidence type="ECO:0000313" key="1">
    <source>
        <dbReference type="EMBL" id="OZS77506.1"/>
    </source>
</evidence>
<dbReference type="AlphaFoldDB" id="A0A264W1M8"/>
<accession>A0A264W1M8</accession>
<evidence type="ECO:0000313" key="2">
    <source>
        <dbReference type="Proteomes" id="UP000217065"/>
    </source>
</evidence>
<dbReference type="Proteomes" id="UP000217065">
    <property type="component" value="Unassembled WGS sequence"/>
</dbReference>
<dbReference type="EMBL" id="NOKQ01000220">
    <property type="protein sequence ID" value="OZS77506.1"/>
    <property type="molecule type" value="Genomic_DNA"/>
</dbReference>
<protein>
    <submittedName>
        <fullName evidence="1">Uncharacterized protein</fullName>
    </submittedName>
</protein>
<proteinExistence type="predicted"/>
<name>A0A264W1M8_9BACL</name>
<keyword evidence="2" id="KW-1185">Reference proteome</keyword>
<gene>
    <name evidence="1" type="ORF">CF394_09810</name>
</gene>
<organism evidence="1 2">
    <name type="scientific">Tetzosporium hominis</name>
    <dbReference type="NCBI Taxonomy" id="2020506"/>
    <lineage>
        <taxon>Bacteria</taxon>
        <taxon>Bacillati</taxon>
        <taxon>Bacillota</taxon>
        <taxon>Bacilli</taxon>
        <taxon>Bacillales</taxon>
        <taxon>Caryophanaceae</taxon>
        <taxon>Tetzosporium</taxon>
    </lineage>
</organism>
<reference evidence="1 2" key="1">
    <citation type="submission" date="2017-07" db="EMBL/GenBank/DDBJ databases">
        <title>Tetzosporium hominis gen.nov. sp.nov.</title>
        <authorList>
            <person name="Tetz G."/>
            <person name="Tetz V."/>
        </authorList>
    </citation>
    <scope>NUCLEOTIDE SEQUENCE [LARGE SCALE GENOMIC DNA]</scope>
    <source>
        <strain evidence="1 2">VT-49</strain>
    </source>
</reference>